<feature type="compositionally biased region" description="Pro residues" evidence="1">
    <location>
        <begin position="187"/>
        <end position="197"/>
    </location>
</feature>
<reference evidence="2" key="1">
    <citation type="submission" date="2021-07" db="EMBL/GenBank/DDBJ databases">
        <title>Characterization of violacein-producing bacteria and related species.</title>
        <authorList>
            <person name="Wilson H.S."/>
            <person name="De Leon M.E."/>
        </authorList>
    </citation>
    <scope>NUCLEOTIDE SEQUENCE</scope>
    <source>
        <strain evidence="2">HSC-15S17</strain>
    </source>
</reference>
<organism evidence="2 4">
    <name type="scientific">Duganella violaceipulchra</name>
    <dbReference type="NCBI Taxonomy" id="2849652"/>
    <lineage>
        <taxon>Bacteria</taxon>
        <taxon>Pseudomonadati</taxon>
        <taxon>Pseudomonadota</taxon>
        <taxon>Betaproteobacteria</taxon>
        <taxon>Burkholderiales</taxon>
        <taxon>Oxalobacteraceae</taxon>
        <taxon>Telluria group</taxon>
        <taxon>Duganella</taxon>
    </lineage>
</organism>
<evidence type="ECO:0000313" key="5">
    <source>
        <dbReference type="Proteomes" id="UP001162889"/>
    </source>
</evidence>
<comment type="caution">
    <text evidence="2">The sequence shown here is derived from an EMBL/GenBank/DDBJ whole genome shotgun (WGS) entry which is preliminary data.</text>
</comment>
<sequence length="1451" mass="160174">MKLVNKGQRMKIDINLTPTMNTGTKAELGRPNVVADVPLGADVPLPAQPSAAPDPENAAQSKFAYDHWGFAAAAKRASTRQATRELTPSLGDSTFKAVLAQDPAVQAMLKDRQAVIDSQSRLPGAQTPPFRSAGRLALHVVARGAGVDRLLASPVPTQHPVGSFSFNAYSWGYRDQFRREAKTAPKPAGPPVNPAAPPSDLKGGTASAIRNIVVAKSHAALDEARGESAAQAAGTHRQRRSALPAPAMSSDPVVLDITQSDDTGDAGYLQLLADGLDGWVDRAKAQSFASSPSRLLQAVFKHHRQTIPPGFESTQNVLALRDESLLDEAALLYHQLQGSDTPGNGSTAAPPVLEQLRARFLQALRPDWEKQQVLGKLFAPVQPTQTTAFFDGFSFRNALGKTFDELLSSVDITQFPMLQTLTPQQRHQFVQEKFREMGESTQYRVGTPEHSLASAVIRILKFQGRTVPASFESEQKLLGEFKRIESAWKPDGRDYPIHPRLMFALHLAQSSGVELTTTAKLRQTYDQQVVPRVGARVELNDVVPLRWMADHLARWNKDGVNPWDQRGPTAYTQALLSLFDTLHEASAANDPISAFATELRQAGVLHERLVGNDWRERAQALLNYAGERLLVASGTPPQFERSRAAAAILVANGMSEDEMDTPRHYVIAGDNSNISSNKYGDRVDEFLERADWGGLSGSYMNVGRGVRINPGAELQAAEESFNSKLTSHPWVLAKAKENLRMRAQPLGKGLLDGEAQRIAANFKAETESHRAWMRGLETWVNTVPVLGPIYNIEEGIRHKDAQQALLGVLFLGLDIFDLAAGAEPGAGKTGVGIRGISPRKNIHVENFQETAKKTNLPLNSVVDHPDAITLNAEPFDIGQVDANVPPAYRSLAQQVRNGKTDIQWQGYDLVHLRNENRVVPVEHRGGSYHEIDWHTTHRTRNAPLIHRDPMTGDFRSNGGLNGGVRPAAKLETEPEIFNVKVSDRLTSQQVVPLMASASDNSVRDFDAIFSKHFNIINPLGATSSFDAKVFYGKLYKDSASFRRIVNRYDSSNAAAGPWQISVGDRGVGWPKANTVWDQKIMYLSDDATLKQMKYMSADGVQAITPEQAYLHEMIHALTGAQDPDRVRDLLNRGPVVYLTDKILSEAGYGFKQQVMYRRENLSPDAPPHDTVEYHRDAAAQSMEVENQYLDKVLDAKLVPVAADTLVEGSKVEHRGTVSGVRKTLDEIHSADGRGINYREGFVGKFNQNFAMLKVIDVPPGVIDDRWKAVTDVYRRLYKKSRTFKDLFDRLPSRASLSGSTDPWKFVFNKEIATHELPTNRVAHGLNPATQKVYIFDDHTRYLTATGLKDVEFQRKLAYEMVCILTGGSKMKASDAYLNRGSEVFLTDKILEEAGFHFPEQIAAALASPSNPGSEATLRSYQTSARRSAATEDRYMKLNFLDLQRSRDHVPM</sequence>
<reference evidence="3" key="2">
    <citation type="submission" date="2022-03" db="EMBL/GenBank/DDBJ databases">
        <title>Genome Encyclopedia of Bacteria and Archaea VI: Functional Genomics of Type Strains.</title>
        <authorList>
            <person name="Whitman W."/>
        </authorList>
    </citation>
    <scope>NUCLEOTIDE SEQUENCE</scope>
    <source>
        <strain evidence="3">HSC-15S17</strain>
    </source>
</reference>
<evidence type="ECO:0000313" key="4">
    <source>
        <dbReference type="Proteomes" id="UP001155901"/>
    </source>
</evidence>
<dbReference type="Proteomes" id="UP001162889">
    <property type="component" value="Unassembled WGS sequence"/>
</dbReference>
<dbReference type="EMBL" id="JALJZU010000009">
    <property type="protein sequence ID" value="MCP2010675.1"/>
    <property type="molecule type" value="Genomic_DNA"/>
</dbReference>
<feature type="region of interest" description="Disordered" evidence="1">
    <location>
        <begin position="226"/>
        <end position="247"/>
    </location>
</feature>
<dbReference type="EMBL" id="JAHTGR010000008">
    <property type="protein sequence ID" value="MBV6322470.1"/>
    <property type="molecule type" value="Genomic_DNA"/>
</dbReference>
<accession>A0AA41H899</accession>
<feature type="region of interest" description="Disordered" evidence="1">
    <location>
        <begin position="180"/>
        <end position="201"/>
    </location>
</feature>
<dbReference type="Pfam" id="PF07108">
    <property type="entry name" value="PipA"/>
    <property type="match status" value="1"/>
</dbReference>
<gene>
    <name evidence="2" type="ORF">KVP70_16125</name>
    <name evidence="3" type="ORF">L1274_004417</name>
</gene>
<dbReference type="RefSeq" id="WP_217943240.1">
    <property type="nucleotide sequence ID" value="NZ_JAHTGR010000008.1"/>
</dbReference>
<protein>
    <submittedName>
        <fullName evidence="2">PipA/GogA/GtgA family type III secretion system effector</fullName>
    </submittedName>
</protein>
<dbReference type="Proteomes" id="UP001155901">
    <property type="component" value="Unassembled WGS sequence"/>
</dbReference>
<evidence type="ECO:0000256" key="1">
    <source>
        <dbReference type="SAM" id="MobiDB-lite"/>
    </source>
</evidence>
<dbReference type="InterPro" id="IPR010777">
    <property type="entry name" value="PipA"/>
</dbReference>
<keyword evidence="5" id="KW-1185">Reference proteome</keyword>
<evidence type="ECO:0000313" key="2">
    <source>
        <dbReference type="EMBL" id="MBV6322470.1"/>
    </source>
</evidence>
<proteinExistence type="predicted"/>
<evidence type="ECO:0000313" key="3">
    <source>
        <dbReference type="EMBL" id="MCP2010675.1"/>
    </source>
</evidence>
<name>A0AA41H899_9BURK</name>